<feature type="transmembrane region" description="Helical" evidence="2">
    <location>
        <begin position="357"/>
        <end position="378"/>
    </location>
</feature>
<evidence type="ECO:0000313" key="5">
    <source>
        <dbReference type="Proteomes" id="UP001626550"/>
    </source>
</evidence>
<dbReference type="SUPFAM" id="SSF90112">
    <property type="entry name" value="Neurotransmitter-gated ion-channel transmembrane pore"/>
    <property type="match status" value="1"/>
</dbReference>
<keyword evidence="2" id="KW-1133">Transmembrane helix</keyword>
<organism evidence="4 5">
    <name type="scientific">Cichlidogyrus casuarinus</name>
    <dbReference type="NCBI Taxonomy" id="1844966"/>
    <lineage>
        <taxon>Eukaryota</taxon>
        <taxon>Metazoa</taxon>
        <taxon>Spiralia</taxon>
        <taxon>Lophotrochozoa</taxon>
        <taxon>Platyhelminthes</taxon>
        <taxon>Monogenea</taxon>
        <taxon>Monopisthocotylea</taxon>
        <taxon>Dactylogyridea</taxon>
        <taxon>Ancyrocephalidae</taxon>
        <taxon>Cichlidogyrus</taxon>
    </lineage>
</organism>
<keyword evidence="5" id="KW-1185">Reference proteome</keyword>
<dbReference type="CDD" id="cd19051">
    <property type="entry name" value="LGIC_TM_cation"/>
    <property type="match status" value="1"/>
</dbReference>
<name>A0ABD2Q825_9PLAT</name>
<dbReference type="Gene3D" id="1.20.58.390">
    <property type="entry name" value="Neurotransmitter-gated ion-channel transmembrane domain"/>
    <property type="match status" value="1"/>
</dbReference>
<feature type="transmembrane region" description="Helical" evidence="2">
    <location>
        <begin position="107"/>
        <end position="127"/>
    </location>
</feature>
<dbReference type="PANTHER" id="PTHR18945">
    <property type="entry name" value="NEUROTRANSMITTER GATED ION CHANNEL"/>
    <property type="match status" value="1"/>
</dbReference>
<keyword evidence="2" id="KW-0812">Transmembrane</keyword>
<feature type="compositionally biased region" description="Basic and acidic residues" evidence="1">
    <location>
        <begin position="182"/>
        <end position="203"/>
    </location>
</feature>
<dbReference type="InterPro" id="IPR036719">
    <property type="entry name" value="Neuro-gated_channel_TM_sf"/>
</dbReference>
<dbReference type="EMBL" id="JBJKFK010000684">
    <property type="protein sequence ID" value="KAL3315707.1"/>
    <property type="molecule type" value="Genomic_DNA"/>
</dbReference>
<comment type="caution">
    <text evidence="4">The sequence shown here is derived from an EMBL/GenBank/DDBJ whole genome shotgun (WGS) entry which is preliminary data.</text>
</comment>
<dbReference type="Pfam" id="PF02932">
    <property type="entry name" value="Neur_chan_memb"/>
    <property type="match status" value="1"/>
</dbReference>
<proteinExistence type="predicted"/>
<evidence type="ECO:0000313" key="4">
    <source>
        <dbReference type="EMBL" id="KAL3315707.1"/>
    </source>
</evidence>
<evidence type="ECO:0000259" key="3">
    <source>
        <dbReference type="Pfam" id="PF02932"/>
    </source>
</evidence>
<feature type="transmembrane region" description="Helical" evidence="2">
    <location>
        <begin position="74"/>
        <end position="95"/>
    </location>
</feature>
<feature type="transmembrane region" description="Helical" evidence="2">
    <location>
        <begin position="44"/>
        <end position="67"/>
    </location>
</feature>
<dbReference type="Proteomes" id="UP001626550">
    <property type="component" value="Unassembled WGS sequence"/>
</dbReference>
<evidence type="ECO:0000256" key="1">
    <source>
        <dbReference type="SAM" id="MobiDB-lite"/>
    </source>
</evidence>
<feature type="region of interest" description="Disordered" evidence="1">
    <location>
        <begin position="173"/>
        <end position="203"/>
    </location>
</feature>
<accession>A0ABD2Q825</accession>
<evidence type="ECO:0000256" key="2">
    <source>
        <dbReference type="SAM" id="Phobius"/>
    </source>
</evidence>
<keyword evidence="2" id="KW-0472">Membrane</keyword>
<reference evidence="4 5" key="1">
    <citation type="submission" date="2024-11" db="EMBL/GenBank/DDBJ databases">
        <title>Adaptive evolution of stress response genes in parasites aligns with host niche diversity.</title>
        <authorList>
            <person name="Hahn C."/>
            <person name="Resl P."/>
        </authorList>
    </citation>
    <scope>NUCLEOTIDE SEQUENCE [LARGE SCALE GENOMIC DNA]</scope>
    <source>
        <strain evidence="4">EGGRZ-B1_66</strain>
        <tissue evidence="4">Body</tissue>
    </source>
</reference>
<feature type="non-terminal residue" evidence="4">
    <location>
        <position position="1"/>
    </location>
</feature>
<sequence>FLPNSNISEWSIVSVTFKKENYVSKPGHRYQYISIGIELKRQPLYFIILVVVPFLMLSFLAALIFMLDSMGDRFSVAVSLVLSMTMYVVIVSTNAPRSMRTLPVLCIYLLNQMGMLCIATVLAVVNLRHKQIYTEKIQDVKKVHRMMKLIHFSRQQTQRQMVDSQNGKIPAEVNRASQSRPVQKEKLETVRTTGRDVNEDPSRRMKQRVRLINKHETNGISRKELRPFPVYMHEFNGRNRISGSVELLARRPRPGYLDAPVAKNPNLVRLFQAVLTGLTICDLSDEEEVLDNFTIGAINHLDSHSLLDLSVFDQDTKRAGNKNFDQRKSKKKSLHQMNMEELERECIKTQRIDNIHLCCYLALTVLNAFICLGVLPFLQSKPSREIGEKLKETL</sequence>
<protein>
    <recommendedName>
        <fullName evidence="3">Neurotransmitter-gated ion-channel transmembrane domain-containing protein</fullName>
    </recommendedName>
</protein>
<dbReference type="InterPro" id="IPR006029">
    <property type="entry name" value="Neurotrans-gated_channel_TM"/>
</dbReference>
<gene>
    <name evidence="4" type="ORF">Ciccas_005663</name>
</gene>
<dbReference type="InterPro" id="IPR038050">
    <property type="entry name" value="Neuro_actylchol_rec"/>
</dbReference>
<dbReference type="InterPro" id="IPR006201">
    <property type="entry name" value="Neur_channel"/>
</dbReference>
<dbReference type="AlphaFoldDB" id="A0ABD2Q825"/>
<feature type="domain" description="Neurotransmitter-gated ion-channel transmembrane" evidence="3">
    <location>
        <begin position="51"/>
        <end position="208"/>
    </location>
</feature>